<dbReference type="EMBL" id="CP046276">
    <property type="protein sequence ID" value="QGS52375.1"/>
    <property type="molecule type" value="Genomic_DNA"/>
</dbReference>
<keyword evidence="2" id="KW-1185">Reference proteome</keyword>
<protein>
    <submittedName>
        <fullName evidence="1">Uncharacterized protein</fullName>
    </submittedName>
</protein>
<dbReference type="KEGG" id="stab:STABA_v1c10270"/>
<dbReference type="AlphaFoldDB" id="A0A6I6CBN0"/>
<name>A0A6I6CBN0_9MOLU</name>
<reference evidence="1 2" key="1">
    <citation type="submission" date="2019-11" db="EMBL/GenBank/DDBJ databases">
        <title>Complete genome sequence of Spiroplasma tabanidicola TAUS-1 (DSM 22603).</title>
        <authorList>
            <person name="Huang C.-T."/>
            <person name="Lin Y.-C."/>
            <person name="Kuo C.-H."/>
        </authorList>
    </citation>
    <scope>NUCLEOTIDE SEQUENCE [LARGE SCALE GENOMIC DNA]</scope>
    <source>
        <strain evidence="1 2">TAUS-1</strain>
    </source>
</reference>
<gene>
    <name evidence="1" type="ORF">STABA_v1c10270</name>
</gene>
<evidence type="ECO:0000313" key="1">
    <source>
        <dbReference type="EMBL" id="QGS52375.1"/>
    </source>
</evidence>
<organism evidence="1 2">
    <name type="scientific">Spiroplasma tabanidicola</name>
    <dbReference type="NCBI Taxonomy" id="324079"/>
    <lineage>
        <taxon>Bacteria</taxon>
        <taxon>Bacillati</taxon>
        <taxon>Mycoplasmatota</taxon>
        <taxon>Mollicutes</taxon>
        <taxon>Entomoplasmatales</taxon>
        <taxon>Spiroplasmataceae</taxon>
        <taxon>Spiroplasma</taxon>
    </lineage>
</organism>
<evidence type="ECO:0000313" key="2">
    <source>
        <dbReference type="Proteomes" id="UP000424468"/>
    </source>
</evidence>
<accession>A0A6I6CBN0</accession>
<sequence>MQILSLTTRKAMTAKTTGIFTFECFLGFLVLHNATF</sequence>
<proteinExistence type="predicted"/>
<dbReference type="Proteomes" id="UP000424468">
    <property type="component" value="Chromosome"/>
</dbReference>